<accession>A0AAV2B0T6</accession>
<evidence type="ECO:0000313" key="1">
    <source>
        <dbReference type="EMBL" id="CAL1289886.1"/>
    </source>
</evidence>
<dbReference type="EMBL" id="CAXIEN010000256">
    <property type="protein sequence ID" value="CAL1289886.1"/>
    <property type="molecule type" value="Genomic_DNA"/>
</dbReference>
<protein>
    <submittedName>
        <fullName evidence="1">Uncharacterized protein</fullName>
    </submittedName>
</protein>
<gene>
    <name evidence="1" type="ORF">LARSCL_LOCUS16176</name>
</gene>
<name>A0AAV2B0T6_9ARAC</name>
<reference evidence="1 2" key="1">
    <citation type="submission" date="2024-04" db="EMBL/GenBank/DDBJ databases">
        <authorList>
            <person name="Rising A."/>
            <person name="Reimegard J."/>
            <person name="Sonavane S."/>
            <person name="Akerstrom W."/>
            <person name="Nylinder S."/>
            <person name="Hedman E."/>
            <person name="Kallberg Y."/>
        </authorList>
    </citation>
    <scope>NUCLEOTIDE SEQUENCE [LARGE SCALE GENOMIC DNA]</scope>
</reference>
<keyword evidence="2" id="KW-1185">Reference proteome</keyword>
<proteinExistence type="predicted"/>
<feature type="non-terminal residue" evidence="1">
    <location>
        <position position="39"/>
    </location>
</feature>
<dbReference type="Proteomes" id="UP001497382">
    <property type="component" value="Unassembled WGS sequence"/>
</dbReference>
<comment type="caution">
    <text evidence="1">The sequence shown here is derived from an EMBL/GenBank/DDBJ whole genome shotgun (WGS) entry which is preliminary data.</text>
</comment>
<dbReference type="AlphaFoldDB" id="A0AAV2B0T6"/>
<evidence type="ECO:0000313" key="2">
    <source>
        <dbReference type="Proteomes" id="UP001497382"/>
    </source>
</evidence>
<organism evidence="1 2">
    <name type="scientific">Larinioides sclopetarius</name>
    <dbReference type="NCBI Taxonomy" id="280406"/>
    <lineage>
        <taxon>Eukaryota</taxon>
        <taxon>Metazoa</taxon>
        <taxon>Ecdysozoa</taxon>
        <taxon>Arthropoda</taxon>
        <taxon>Chelicerata</taxon>
        <taxon>Arachnida</taxon>
        <taxon>Araneae</taxon>
        <taxon>Araneomorphae</taxon>
        <taxon>Entelegynae</taxon>
        <taxon>Araneoidea</taxon>
        <taxon>Araneidae</taxon>
        <taxon>Larinioides</taxon>
    </lineage>
</organism>
<sequence>MTLLTGQSHRWKVAKRFQYILLMGGRSLRVNRNGEGLSP</sequence>